<keyword evidence="2 6" id="KW-0805">Transcription regulation</keyword>
<dbReference type="PANTHER" id="PTHR43133:SF51">
    <property type="entry name" value="RNA POLYMERASE SIGMA FACTOR"/>
    <property type="match status" value="1"/>
</dbReference>
<dbReference type="GO" id="GO:0006950">
    <property type="term" value="P:response to stress"/>
    <property type="evidence" value="ECO:0007669"/>
    <property type="project" value="UniProtKB-ARBA"/>
</dbReference>
<keyword evidence="5 6" id="KW-0804">Transcription</keyword>
<dbReference type="GO" id="GO:0006352">
    <property type="term" value="P:DNA-templated transcription initiation"/>
    <property type="evidence" value="ECO:0007669"/>
    <property type="project" value="InterPro"/>
</dbReference>
<dbReference type="Pfam" id="PF08281">
    <property type="entry name" value="Sigma70_r4_2"/>
    <property type="match status" value="1"/>
</dbReference>
<keyword evidence="4 6" id="KW-0238">DNA-binding</keyword>
<dbReference type="PANTHER" id="PTHR43133">
    <property type="entry name" value="RNA POLYMERASE ECF-TYPE SIGMA FACTO"/>
    <property type="match status" value="1"/>
</dbReference>
<evidence type="ECO:0000256" key="4">
    <source>
        <dbReference type="ARBA" id="ARBA00023125"/>
    </source>
</evidence>
<dbReference type="Gene3D" id="1.10.10.10">
    <property type="entry name" value="Winged helix-like DNA-binding domain superfamily/Winged helix DNA-binding domain"/>
    <property type="match status" value="1"/>
</dbReference>
<evidence type="ECO:0000256" key="6">
    <source>
        <dbReference type="RuleBase" id="RU000716"/>
    </source>
</evidence>
<dbReference type="KEGG" id="anr:Ana3638_06330"/>
<dbReference type="InterPro" id="IPR039425">
    <property type="entry name" value="RNA_pol_sigma-70-like"/>
</dbReference>
<dbReference type="InterPro" id="IPR014284">
    <property type="entry name" value="RNA_pol_sigma-70_dom"/>
</dbReference>
<name>A0A6P1TTD4_9FIRM</name>
<dbReference type="InterPro" id="IPR013324">
    <property type="entry name" value="RNA_pol_sigma_r3/r4-like"/>
</dbReference>
<dbReference type="Proteomes" id="UP000464314">
    <property type="component" value="Chromosome"/>
</dbReference>
<dbReference type="InterPro" id="IPR007627">
    <property type="entry name" value="RNA_pol_sigma70_r2"/>
</dbReference>
<evidence type="ECO:0000256" key="3">
    <source>
        <dbReference type="ARBA" id="ARBA00023082"/>
    </source>
</evidence>
<protein>
    <recommendedName>
        <fullName evidence="6">RNA polymerase sigma factor</fullName>
    </recommendedName>
</protein>
<proteinExistence type="inferred from homology"/>
<gene>
    <name evidence="9" type="ORF">Ana3638_06330</name>
</gene>
<keyword evidence="10" id="KW-1185">Reference proteome</keyword>
<evidence type="ECO:0000313" key="10">
    <source>
        <dbReference type="Proteomes" id="UP000464314"/>
    </source>
</evidence>
<evidence type="ECO:0000313" key="9">
    <source>
        <dbReference type="EMBL" id="QHQ63657.1"/>
    </source>
</evidence>
<keyword evidence="3 6" id="KW-0731">Sigma factor</keyword>
<evidence type="ECO:0000259" key="8">
    <source>
        <dbReference type="Pfam" id="PF08281"/>
    </source>
</evidence>
<dbReference type="Gene3D" id="1.10.1740.10">
    <property type="match status" value="1"/>
</dbReference>
<dbReference type="InterPro" id="IPR000838">
    <property type="entry name" value="RNA_pol_sigma70_ECF_CS"/>
</dbReference>
<dbReference type="GO" id="GO:0003677">
    <property type="term" value="F:DNA binding"/>
    <property type="evidence" value="ECO:0007669"/>
    <property type="project" value="UniProtKB-KW"/>
</dbReference>
<dbReference type="InterPro" id="IPR036388">
    <property type="entry name" value="WH-like_DNA-bd_sf"/>
</dbReference>
<dbReference type="Pfam" id="PF04542">
    <property type="entry name" value="Sigma70_r2"/>
    <property type="match status" value="1"/>
</dbReference>
<reference evidence="9 10" key="1">
    <citation type="submission" date="2020-01" db="EMBL/GenBank/DDBJ databases">
        <title>Genome analysis of Anaerocolumna sp. CBA3638.</title>
        <authorList>
            <person name="Kim J."/>
            <person name="Roh S.W."/>
        </authorList>
    </citation>
    <scope>NUCLEOTIDE SEQUENCE [LARGE SCALE GENOMIC DNA]</scope>
    <source>
        <strain evidence="9 10">CBA3638</strain>
    </source>
</reference>
<dbReference type="SUPFAM" id="SSF88659">
    <property type="entry name" value="Sigma3 and sigma4 domains of RNA polymerase sigma factors"/>
    <property type="match status" value="1"/>
</dbReference>
<dbReference type="GO" id="GO:0016987">
    <property type="term" value="F:sigma factor activity"/>
    <property type="evidence" value="ECO:0007669"/>
    <property type="project" value="UniProtKB-KW"/>
</dbReference>
<evidence type="ECO:0000259" key="7">
    <source>
        <dbReference type="Pfam" id="PF04542"/>
    </source>
</evidence>
<evidence type="ECO:0000256" key="1">
    <source>
        <dbReference type="ARBA" id="ARBA00010641"/>
    </source>
</evidence>
<dbReference type="InterPro" id="IPR013325">
    <property type="entry name" value="RNA_pol_sigma_r2"/>
</dbReference>
<dbReference type="PROSITE" id="PS01063">
    <property type="entry name" value="SIGMA70_ECF"/>
    <property type="match status" value="1"/>
</dbReference>
<comment type="similarity">
    <text evidence="1 6">Belongs to the sigma-70 factor family. ECF subfamily.</text>
</comment>
<accession>A0A6P1TTD4</accession>
<evidence type="ECO:0000256" key="2">
    <source>
        <dbReference type="ARBA" id="ARBA00023015"/>
    </source>
</evidence>
<dbReference type="EMBL" id="CP048000">
    <property type="protein sequence ID" value="QHQ63657.1"/>
    <property type="molecule type" value="Genomic_DNA"/>
</dbReference>
<feature type="domain" description="RNA polymerase sigma factor 70 region 4 type 2" evidence="8">
    <location>
        <begin position="103"/>
        <end position="155"/>
    </location>
</feature>
<dbReference type="NCBIfam" id="TIGR02937">
    <property type="entry name" value="sigma70-ECF"/>
    <property type="match status" value="1"/>
</dbReference>
<sequence length="166" mass="20119">MDEQANKIVSDLMGEYADSVLRMCYLYLKDYHLAEDVTQETFIRVMKHYDKFRKESSVKTWIMKIAINLCKNQMKTWWYKRQNFNDITEIAYDASYDGLVDRQELFHEINKLSTKYKEIILLFYYQEMPVSEIAEILKLKESAVKTRLFRAREQLKLNYLEDESYE</sequence>
<dbReference type="AlphaFoldDB" id="A0A6P1TTD4"/>
<evidence type="ECO:0000256" key="5">
    <source>
        <dbReference type="ARBA" id="ARBA00023163"/>
    </source>
</evidence>
<dbReference type="SUPFAM" id="SSF88946">
    <property type="entry name" value="Sigma2 domain of RNA polymerase sigma factors"/>
    <property type="match status" value="1"/>
</dbReference>
<dbReference type="InterPro" id="IPR013249">
    <property type="entry name" value="RNA_pol_sigma70_r4_t2"/>
</dbReference>
<organism evidence="9 10">
    <name type="scientific">Anaerocolumna sedimenticola</name>
    <dbReference type="NCBI Taxonomy" id="2696063"/>
    <lineage>
        <taxon>Bacteria</taxon>
        <taxon>Bacillati</taxon>
        <taxon>Bacillota</taxon>
        <taxon>Clostridia</taxon>
        <taxon>Lachnospirales</taxon>
        <taxon>Lachnospiraceae</taxon>
        <taxon>Anaerocolumna</taxon>
    </lineage>
</organism>
<dbReference type="CDD" id="cd06171">
    <property type="entry name" value="Sigma70_r4"/>
    <property type="match status" value="1"/>
</dbReference>
<feature type="domain" description="RNA polymerase sigma-70 region 2" evidence="7">
    <location>
        <begin position="13"/>
        <end position="75"/>
    </location>
</feature>